<gene>
    <name evidence="1" type="ORF">NQ318_012660</name>
</gene>
<sequence length="79" mass="8870">MSVLESDESSLDHRSTYSTSAEIKCVGRNSRKQNIGPFFFEETLTREIYLEFLQNDLVPALARVAAALNLNVSTNFEAL</sequence>
<dbReference type="Proteomes" id="UP001162162">
    <property type="component" value="Unassembled WGS sequence"/>
</dbReference>
<proteinExistence type="predicted"/>
<evidence type="ECO:0000313" key="2">
    <source>
        <dbReference type="Proteomes" id="UP001162162"/>
    </source>
</evidence>
<keyword evidence="2" id="KW-1185">Reference proteome</keyword>
<accession>A0AAV8X7V6</accession>
<name>A0AAV8X7V6_9CUCU</name>
<dbReference type="AlphaFoldDB" id="A0AAV8X7V6"/>
<organism evidence="1 2">
    <name type="scientific">Aromia moschata</name>
    <dbReference type="NCBI Taxonomy" id="1265417"/>
    <lineage>
        <taxon>Eukaryota</taxon>
        <taxon>Metazoa</taxon>
        <taxon>Ecdysozoa</taxon>
        <taxon>Arthropoda</taxon>
        <taxon>Hexapoda</taxon>
        <taxon>Insecta</taxon>
        <taxon>Pterygota</taxon>
        <taxon>Neoptera</taxon>
        <taxon>Endopterygota</taxon>
        <taxon>Coleoptera</taxon>
        <taxon>Polyphaga</taxon>
        <taxon>Cucujiformia</taxon>
        <taxon>Chrysomeloidea</taxon>
        <taxon>Cerambycidae</taxon>
        <taxon>Cerambycinae</taxon>
        <taxon>Callichromatini</taxon>
        <taxon>Aromia</taxon>
    </lineage>
</organism>
<protein>
    <submittedName>
        <fullName evidence="1">Uncharacterized protein</fullName>
    </submittedName>
</protein>
<reference evidence="1" key="1">
    <citation type="journal article" date="2023" name="Insect Mol. Biol.">
        <title>Genome sequencing provides insights into the evolution of gene families encoding plant cell wall-degrading enzymes in longhorned beetles.</title>
        <authorList>
            <person name="Shin N.R."/>
            <person name="Okamura Y."/>
            <person name="Kirsch R."/>
            <person name="Pauchet Y."/>
        </authorList>
    </citation>
    <scope>NUCLEOTIDE SEQUENCE</scope>
    <source>
        <strain evidence="1">AMC_N1</strain>
    </source>
</reference>
<comment type="caution">
    <text evidence="1">The sequence shown here is derived from an EMBL/GenBank/DDBJ whole genome shotgun (WGS) entry which is preliminary data.</text>
</comment>
<evidence type="ECO:0000313" key="1">
    <source>
        <dbReference type="EMBL" id="KAJ8935008.1"/>
    </source>
</evidence>
<dbReference type="EMBL" id="JAPWTK010000950">
    <property type="protein sequence ID" value="KAJ8935008.1"/>
    <property type="molecule type" value="Genomic_DNA"/>
</dbReference>